<dbReference type="KEGG" id="cbx:Cenrod_0731"/>
<dbReference type="SUPFAM" id="SSF56935">
    <property type="entry name" value="Porins"/>
    <property type="match status" value="1"/>
</dbReference>
<protein>
    <submittedName>
        <fullName evidence="2">Long-chain fatty acid transport protein</fullName>
    </submittedName>
</protein>
<feature type="chain" id="PRO_5004663013" evidence="1">
    <location>
        <begin position="22"/>
        <end position="368"/>
    </location>
</feature>
<gene>
    <name evidence="2" type="ORF">Cenrod_0731</name>
</gene>
<keyword evidence="3" id="KW-1185">Reference proteome</keyword>
<feature type="signal peptide" evidence="1">
    <location>
        <begin position="1"/>
        <end position="21"/>
    </location>
</feature>
<dbReference type="STRING" id="946483.Cenrod_0731"/>
<organism evidence="2 3">
    <name type="scientific">Candidatus Symbiobacter mobilis CR</name>
    <dbReference type="NCBI Taxonomy" id="946483"/>
    <lineage>
        <taxon>Bacteria</taxon>
        <taxon>Pseudomonadati</taxon>
        <taxon>Pseudomonadota</taxon>
        <taxon>Betaproteobacteria</taxon>
        <taxon>Burkholderiales</taxon>
        <taxon>Comamonadaceae</taxon>
    </lineage>
</organism>
<evidence type="ECO:0000256" key="1">
    <source>
        <dbReference type="SAM" id="SignalP"/>
    </source>
</evidence>
<dbReference type="AlphaFoldDB" id="U5N9D6"/>
<reference evidence="2 3" key="1">
    <citation type="journal article" date="2013" name="Genome Biol.">
        <title>Genomic analysis reveals key aspects of prokaryotic symbiosis in the phototrophic consortium "Chlorochromatium aggregatum".</title>
        <authorList>
            <person name="Liu Z."/>
            <person name="Muller J."/>
            <person name="Li T."/>
            <person name="Alvey R.M."/>
            <person name="Vogl K."/>
            <person name="Frigaard N.U."/>
            <person name="Rockwell N.C."/>
            <person name="Boyd E.S."/>
            <person name="Tomsho L.P."/>
            <person name="Schuster S.C."/>
            <person name="Henke P."/>
            <person name="Rohde M."/>
            <person name="Overmann J."/>
            <person name="Bryant D.A."/>
        </authorList>
    </citation>
    <scope>NUCLEOTIDE SEQUENCE [LARGE SCALE GENOMIC DNA]</scope>
    <source>
        <strain evidence="2">CR</strain>
    </source>
</reference>
<proteinExistence type="predicted"/>
<dbReference type="RefSeq" id="WP_022771659.1">
    <property type="nucleotide sequence ID" value="NC_022576.1"/>
</dbReference>
<dbReference type="eggNOG" id="COG2067">
    <property type="taxonomic scope" value="Bacteria"/>
</dbReference>
<dbReference type="EMBL" id="CP004885">
    <property type="protein sequence ID" value="AGX86838.1"/>
    <property type="molecule type" value="Genomic_DNA"/>
</dbReference>
<dbReference type="Proteomes" id="UP000017184">
    <property type="component" value="Chromosome"/>
</dbReference>
<dbReference type="OrthoDB" id="6679728at2"/>
<dbReference type="HOGENOM" id="CLU_039022_1_0_4"/>
<keyword evidence="1" id="KW-0732">Signal</keyword>
<dbReference type="Gene3D" id="2.40.160.60">
    <property type="entry name" value="Outer membrane protein transport protein (OMPP1/FadL/TodX)"/>
    <property type="match status" value="1"/>
</dbReference>
<accession>U5N9D6</accession>
<evidence type="ECO:0000313" key="2">
    <source>
        <dbReference type="EMBL" id="AGX86838.1"/>
    </source>
</evidence>
<name>U5N9D6_9BURK</name>
<evidence type="ECO:0000313" key="3">
    <source>
        <dbReference type="Proteomes" id="UP000017184"/>
    </source>
</evidence>
<sequence length="368" mass="39728">MTLRTLLLCSAALVTAPHAFGGGIDRSGQGLGALFQPGRYMELSTSKVKPNVQGLDIVGGATGDVVGDYPLTSFSVKMDWDEQLSFAMVADQPYGAHIWYGDQSTLLGGTSVDVSSHAILGLARYRWNDALSVHGGLRVQRSHSVVRLEGLAYGPVNGYAARFDEDTHTSPVLGVAYERSDIALRIAATYHDATKHRFSTEESAPLAPLNGTSTTTVRTPRAVNLDVQTGIAPGTLLFGQLRWVNWSEFRVDPERFFGVVGEGLIELQDTRTYMLGIARQFSDRWTGVVSLQYEGKGTVLSSPLSPINGRKGLTLAAVHTWDGVRITTGLSYLRLGDALLETGTPDVQRATMQDNEAVGLGLSVGWAW</sequence>